<dbReference type="RefSeq" id="WP_212773743.1">
    <property type="nucleotide sequence ID" value="NZ_AP024601.1"/>
</dbReference>
<name>A0A8D5ZJA3_9BACL</name>
<dbReference type="InterPro" id="IPR018652">
    <property type="entry name" value="DUF2082_NA-bd_Znr"/>
</dbReference>
<evidence type="ECO:0000313" key="1">
    <source>
        <dbReference type="EMBL" id="BCU80339.1"/>
    </source>
</evidence>
<reference evidence="1" key="2">
    <citation type="journal article" date="2021" name="Microbiol. Resour. Announc.">
        <title>Complete Genome Sequence of Polycladomyces abyssicola JIR-001T, Isolated from Hemipelagic Sediment in Deep Seawater.</title>
        <authorList>
            <person name="Tsubouchi T."/>
            <person name="Kaneko Y."/>
        </authorList>
    </citation>
    <scope>NUCLEOTIDE SEQUENCE</scope>
    <source>
        <strain evidence="1">JIR-001</strain>
    </source>
</reference>
<dbReference type="KEGG" id="pabs:JIR001_01220"/>
<evidence type="ECO:0000313" key="2">
    <source>
        <dbReference type="Proteomes" id="UP000677436"/>
    </source>
</evidence>
<accession>A0A8D5ZJA3</accession>
<protein>
    <recommendedName>
        <fullName evidence="3">Nucleic acid-binding protein</fullName>
    </recommendedName>
</protein>
<sequence length="74" mass="8338">MEEDKQTRPNGCPKCGCREVKTDRIAVTGSGLSRFFDVQNREFLVVSCVGCGYSEFYRKTSPTLAEVVDFFFGK</sequence>
<dbReference type="Pfam" id="PF09855">
    <property type="entry name" value="Zn_ribbon_13"/>
    <property type="match status" value="1"/>
</dbReference>
<organism evidence="1 2">
    <name type="scientific">Polycladomyces abyssicola</name>
    <dbReference type="NCBI Taxonomy" id="1125966"/>
    <lineage>
        <taxon>Bacteria</taxon>
        <taxon>Bacillati</taxon>
        <taxon>Bacillota</taxon>
        <taxon>Bacilli</taxon>
        <taxon>Bacillales</taxon>
        <taxon>Thermoactinomycetaceae</taxon>
        <taxon>Polycladomyces</taxon>
    </lineage>
</organism>
<reference evidence="1" key="1">
    <citation type="journal article" date="2013" name="Int. J. Syst. Evol. Microbiol.">
        <title>Polycladomyces abyssicola gen. nov., sp. nov., a thermophilic filamentous bacterium isolated from hemipelagic sediment.</title>
        <authorList>
            <person name="Tsubouchi T."/>
            <person name="Shimane Y."/>
            <person name="Mori K."/>
            <person name="Usui K."/>
            <person name="Hiraki T."/>
            <person name="Tame A."/>
            <person name="Uematsu K."/>
            <person name="Maruyama T."/>
            <person name="Hatada Y."/>
        </authorList>
    </citation>
    <scope>NUCLEOTIDE SEQUENCE</scope>
    <source>
        <strain evidence="1">JIR-001</strain>
    </source>
</reference>
<dbReference type="EMBL" id="AP024601">
    <property type="protein sequence ID" value="BCU80339.1"/>
    <property type="molecule type" value="Genomic_DNA"/>
</dbReference>
<gene>
    <name evidence="1" type="primary">ypzJ</name>
    <name evidence="1" type="ORF">JIR001_01220</name>
</gene>
<dbReference type="AlphaFoldDB" id="A0A8D5ZJA3"/>
<keyword evidence="2" id="KW-1185">Reference proteome</keyword>
<evidence type="ECO:0008006" key="3">
    <source>
        <dbReference type="Google" id="ProtNLM"/>
    </source>
</evidence>
<dbReference type="Proteomes" id="UP000677436">
    <property type="component" value="Chromosome"/>
</dbReference>
<proteinExistence type="predicted"/>